<dbReference type="EMBL" id="SUNJ01010402">
    <property type="protein sequence ID" value="TPP59676.1"/>
    <property type="molecule type" value="Genomic_DNA"/>
</dbReference>
<organism evidence="7 8">
    <name type="scientific">Fasciola gigantica</name>
    <name type="common">Giant liver fluke</name>
    <dbReference type="NCBI Taxonomy" id="46835"/>
    <lineage>
        <taxon>Eukaryota</taxon>
        <taxon>Metazoa</taxon>
        <taxon>Spiralia</taxon>
        <taxon>Lophotrochozoa</taxon>
        <taxon>Platyhelminthes</taxon>
        <taxon>Trematoda</taxon>
        <taxon>Digenea</taxon>
        <taxon>Plagiorchiida</taxon>
        <taxon>Echinostomata</taxon>
        <taxon>Echinostomatoidea</taxon>
        <taxon>Fasciolidae</taxon>
        <taxon>Fasciola</taxon>
    </lineage>
</organism>
<evidence type="ECO:0000256" key="2">
    <source>
        <dbReference type="ARBA" id="ARBA00022737"/>
    </source>
</evidence>
<feature type="region of interest" description="Disordered" evidence="5">
    <location>
        <begin position="577"/>
        <end position="611"/>
    </location>
</feature>
<accession>A0A504YGT1</accession>
<protein>
    <recommendedName>
        <fullName evidence="6">C2H2-type domain-containing protein</fullName>
    </recommendedName>
</protein>
<dbReference type="OrthoDB" id="6252657at2759"/>
<keyword evidence="3" id="KW-0863">Zinc-finger</keyword>
<gene>
    <name evidence="7" type="ORF">FGIG_03190</name>
</gene>
<evidence type="ECO:0000313" key="8">
    <source>
        <dbReference type="Proteomes" id="UP000316759"/>
    </source>
</evidence>
<evidence type="ECO:0000259" key="6">
    <source>
        <dbReference type="PROSITE" id="PS00028"/>
    </source>
</evidence>
<dbReference type="Proteomes" id="UP000316759">
    <property type="component" value="Unassembled WGS sequence"/>
</dbReference>
<evidence type="ECO:0000256" key="3">
    <source>
        <dbReference type="ARBA" id="ARBA00022771"/>
    </source>
</evidence>
<feature type="compositionally biased region" description="Low complexity" evidence="5">
    <location>
        <begin position="720"/>
        <end position="732"/>
    </location>
</feature>
<dbReference type="GO" id="GO:0008270">
    <property type="term" value="F:zinc ion binding"/>
    <property type="evidence" value="ECO:0007669"/>
    <property type="project" value="UniProtKB-KW"/>
</dbReference>
<feature type="region of interest" description="Disordered" evidence="5">
    <location>
        <begin position="47"/>
        <end position="71"/>
    </location>
</feature>
<dbReference type="PROSITE" id="PS00028">
    <property type="entry name" value="ZINC_FINGER_C2H2_1"/>
    <property type="match status" value="3"/>
</dbReference>
<feature type="compositionally biased region" description="Polar residues" evidence="5">
    <location>
        <begin position="577"/>
        <end position="588"/>
    </location>
</feature>
<feature type="region of interest" description="Disordered" evidence="5">
    <location>
        <begin position="695"/>
        <end position="734"/>
    </location>
</feature>
<comment type="caution">
    <text evidence="7">The sequence shown here is derived from an EMBL/GenBank/DDBJ whole genome shotgun (WGS) entry which is preliminary data.</text>
</comment>
<keyword evidence="1" id="KW-0479">Metal-binding</keyword>
<dbReference type="GO" id="GO:0000981">
    <property type="term" value="F:DNA-binding transcription factor activity, RNA polymerase II-specific"/>
    <property type="evidence" value="ECO:0007669"/>
    <property type="project" value="TreeGrafter"/>
</dbReference>
<keyword evidence="8" id="KW-1185">Reference proteome</keyword>
<dbReference type="GO" id="GO:0005634">
    <property type="term" value="C:nucleus"/>
    <property type="evidence" value="ECO:0007669"/>
    <property type="project" value="TreeGrafter"/>
</dbReference>
<dbReference type="AlphaFoldDB" id="A0A504YGT1"/>
<dbReference type="PANTHER" id="PTHR24409:SF295">
    <property type="entry name" value="AZ2-RELATED"/>
    <property type="match status" value="1"/>
</dbReference>
<feature type="domain" description="C2H2-type" evidence="6">
    <location>
        <begin position="931"/>
        <end position="953"/>
    </location>
</feature>
<keyword evidence="4" id="KW-0862">Zinc</keyword>
<dbReference type="InterPro" id="IPR013087">
    <property type="entry name" value="Znf_C2H2_type"/>
</dbReference>
<reference evidence="7 8" key="1">
    <citation type="submission" date="2019-04" db="EMBL/GenBank/DDBJ databases">
        <title>Annotation for the trematode Fasciola gigantica.</title>
        <authorList>
            <person name="Choi Y.-J."/>
        </authorList>
    </citation>
    <scope>NUCLEOTIDE SEQUENCE [LARGE SCALE GENOMIC DNA]</scope>
    <source>
        <strain evidence="7">Uganda_cow_1</strain>
    </source>
</reference>
<dbReference type="PANTHER" id="PTHR24409">
    <property type="entry name" value="ZINC FINGER PROTEIN 142"/>
    <property type="match status" value="1"/>
</dbReference>
<sequence>MQKVKPDPDGAANIPETPTSGSTATSHDCNAIEEAFETSVQSIAQEEFGKTSVSFGPPGDAADERQQTDKHNSISLFRRIAPKPCQTPVVRFHPVPTVSPDYAMTSHAPLDADGFISFGGYERYIPYGSRAGRVPRSEYANTVVPHQNLHVSGQTTLRLYQVVPKSRTTLIDPQATSSLKSSLYARRERLAREHEQATLSTPDLTSWNCSHLTTRSKLDSSAPRHASVNFSTSLSDQAKTDTPTSDVVLNVNRLRPSAELLTRLGRQLVESQYKRLTVEECGCGKVRHFDTPTEDAEESSELLDDATSEFSEDLLAVRESTHLEWRKKPEYPRWNRVRALCSTHQCPFIPSTMFQFHRHLEQGHQRMMRCVVHRDRKPTSLDPDLPAATELALPLIISPHSRTIQRVTCPVCPDFQKPITTVIDHIDRAHPFISASLFAKPFRHFCGICGIMTNTQTGSCRRASSGSYVHYSCNPNTKNVRYAAWANCDAHSLACLMLNPNRHSRLSLSESMVRQLYHSMDYVLSINTGRSRLWTVDTFTLRCTLAVSSLFGELIHIPSRRCTFSLTRCDLNEINTQTVPTSSTSGSSEPRVVDEMSVSSSSSAPNSPPQTRLSALETLIQPSVIPASGSSETVLLSAVPALENHSSYPPKRLHSSLTMSEPQVKVSRVTADEETPVQHLTDEFNSQQTILVDLTNGDSSEVVRNGSTSLEDLSRNSNDSKSNTPHSSHSSTFIRFDKPSSETFARIPRVLHEVCELCDAFVRSCRQHLIEKHGYILGPVPTEFCLCCGRLFWTEEGCDIHQNLRCPVCSKDVCRTTIILHLAEEHQDHLINRLKGHPIVCPSCPVMFVELSRFLSHGRIVHQCLIPKEVCDQLPMDRIPPVLRGAALLDLRTLQTHSKHSLRKRTAVPAFVPPNIVTYHKSVSNLPMYSCSVCASAFVSLIHLDLHATLAGHQYWCALCPFACRKGTDLISHHSAFHQIIAPNVVEPVPVPVVPTNCVNILPKPVPSVLGSILPSQLSSVVGQVQSSLAGHIHPCNMCPVFCLTLEDLNLHRTSVHKCSFLSRPQNTNTTGCQSPSTSANGAPTVIIASGTTPISSTLRQLRPTGVQRTRVIFPNTTSGLNPLLNIRQPVIVRPQNPLTSSTMNFPIHPSSIPSAPVMSTAAASMSDNEDLACPMCDFQSRNRAEVMQHIVDAH</sequence>
<dbReference type="SMART" id="SM00355">
    <property type="entry name" value="ZnF_C2H2"/>
    <property type="match status" value="8"/>
</dbReference>
<feature type="domain" description="C2H2-type" evidence="6">
    <location>
        <begin position="841"/>
        <end position="862"/>
    </location>
</feature>
<evidence type="ECO:0000256" key="5">
    <source>
        <dbReference type="SAM" id="MobiDB-lite"/>
    </source>
</evidence>
<evidence type="ECO:0000256" key="1">
    <source>
        <dbReference type="ARBA" id="ARBA00022723"/>
    </source>
</evidence>
<evidence type="ECO:0000256" key="4">
    <source>
        <dbReference type="ARBA" id="ARBA00022833"/>
    </source>
</evidence>
<dbReference type="STRING" id="46835.A0A504YGT1"/>
<feature type="compositionally biased region" description="Basic and acidic residues" evidence="5">
    <location>
        <begin position="62"/>
        <end position="71"/>
    </location>
</feature>
<keyword evidence="2" id="KW-0677">Repeat</keyword>
<feature type="domain" description="C2H2-type" evidence="6">
    <location>
        <begin position="957"/>
        <end position="978"/>
    </location>
</feature>
<feature type="region of interest" description="Disordered" evidence="5">
    <location>
        <begin position="1"/>
        <end position="30"/>
    </location>
</feature>
<proteinExistence type="predicted"/>
<dbReference type="GO" id="GO:0000977">
    <property type="term" value="F:RNA polymerase II transcription regulatory region sequence-specific DNA binding"/>
    <property type="evidence" value="ECO:0007669"/>
    <property type="project" value="TreeGrafter"/>
</dbReference>
<evidence type="ECO:0000313" key="7">
    <source>
        <dbReference type="EMBL" id="TPP59676.1"/>
    </source>
</evidence>
<feature type="compositionally biased region" description="Polar residues" evidence="5">
    <location>
        <begin position="705"/>
        <end position="719"/>
    </location>
</feature>
<name>A0A504YGT1_FASGI</name>
<feature type="compositionally biased region" description="Polar residues" evidence="5">
    <location>
        <begin position="16"/>
        <end position="28"/>
    </location>
</feature>